<feature type="region of interest" description="Disordered" evidence="1">
    <location>
        <begin position="1"/>
        <end position="20"/>
    </location>
</feature>
<proteinExistence type="predicted"/>
<sequence>MSMHNRTTHPRPPRGTFFAPPHRTTHFILINEPWLPNVENSRTSDTNTAHHPQHVPRPNINILRSISRPQPAGASSSTLHSSAIQTKEWVHPNPSLEDQSRRHSLSWDRKNIQRRSGRRGSGWVMRVPESIRYFTTESREGMVHGTVQWRVRPSLVKAQSA</sequence>
<feature type="compositionally biased region" description="Basic residues" evidence="1">
    <location>
        <begin position="1"/>
        <end position="12"/>
    </location>
</feature>
<protein>
    <submittedName>
        <fullName evidence="2">Uncharacterized protein</fullName>
    </submittedName>
</protein>
<reference evidence="2" key="1">
    <citation type="submission" date="2020-11" db="EMBL/GenBank/DDBJ databases">
        <authorList>
            <consortium name="DOE Joint Genome Institute"/>
            <person name="Ahrendt S."/>
            <person name="Riley R."/>
            <person name="Andreopoulos W."/>
            <person name="Labutti K."/>
            <person name="Pangilinan J."/>
            <person name="Ruiz-Duenas F.J."/>
            <person name="Barrasa J.M."/>
            <person name="Sanchez-Garcia M."/>
            <person name="Camarero S."/>
            <person name="Miyauchi S."/>
            <person name="Serrano A."/>
            <person name="Linde D."/>
            <person name="Babiker R."/>
            <person name="Drula E."/>
            <person name="Ayuso-Fernandez I."/>
            <person name="Pacheco R."/>
            <person name="Padilla G."/>
            <person name="Ferreira P."/>
            <person name="Barriuso J."/>
            <person name="Kellner H."/>
            <person name="Castanera R."/>
            <person name="Alfaro M."/>
            <person name="Ramirez L."/>
            <person name="Pisabarro A.G."/>
            <person name="Kuo A."/>
            <person name="Tritt A."/>
            <person name="Lipzen A."/>
            <person name="He G."/>
            <person name="Yan M."/>
            <person name="Ng V."/>
            <person name="Cullen D."/>
            <person name="Martin F."/>
            <person name="Rosso M.-N."/>
            <person name="Henrissat B."/>
            <person name="Hibbett D."/>
            <person name="Martinez A.T."/>
            <person name="Grigoriev I.V."/>
        </authorList>
    </citation>
    <scope>NUCLEOTIDE SEQUENCE</scope>
    <source>
        <strain evidence="2">CIRM-BRFM 674</strain>
    </source>
</reference>
<evidence type="ECO:0000313" key="3">
    <source>
        <dbReference type="Proteomes" id="UP000807469"/>
    </source>
</evidence>
<name>A0A9P5YKE7_9AGAR</name>
<dbReference type="EMBL" id="MU155865">
    <property type="protein sequence ID" value="KAF9470727.1"/>
    <property type="molecule type" value="Genomic_DNA"/>
</dbReference>
<gene>
    <name evidence="2" type="ORF">BDN70DRAFT_901882</name>
</gene>
<keyword evidence="3" id="KW-1185">Reference proteome</keyword>
<organism evidence="2 3">
    <name type="scientific">Pholiota conissans</name>
    <dbReference type="NCBI Taxonomy" id="109636"/>
    <lineage>
        <taxon>Eukaryota</taxon>
        <taxon>Fungi</taxon>
        <taxon>Dikarya</taxon>
        <taxon>Basidiomycota</taxon>
        <taxon>Agaricomycotina</taxon>
        <taxon>Agaricomycetes</taxon>
        <taxon>Agaricomycetidae</taxon>
        <taxon>Agaricales</taxon>
        <taxon>Agaricineae</taxon>
        <taxon>Strophariaceae</taxon>
        <taxon>Pholiota</taxon>
    </lineage>
</organism>
<dbReference type="Proteomes" id="UP000807469">
    <property type="component" value="Unassembled WGS sequence"/>
</dbReference>
<comment type="caution">
    <text evidence="2">The sequence shown here is derived from an EMBL/GenBank/DDBJ whole genome shotgun (WGS) entry which is preliminary data.</text>
</comment>
<dbReference type="AlphaFoldDB" id="A0A9P5YKE7"/>
<accession>A0A9P5YKE7</accession>
<evidence type="ECO:0000256" key="1">
    <source>
        <dbReference type="SAM" id="MobiDB-lite"/>
    </source>
</evidence>
<evidence type="ECO:0000313" key="2">
    <source>
        <dbReference type="EMBL" id="KAF9470727.1"/>
    </source>
</evidence>